<feature type="domain" description="HTH marR-type" evidence="4">
    <location>
        <begin position="1"/>
        <end position="136"/>
    </location>
</feature>
<dbReference type="SUPFAM" id="SSF46785">
    <property type="entry name" value="Winged helix' DNA-binding domain"/>
    <property type="match status" value="1"/>
</dbReference>
<dbReference type="OrthoDB" id="1467380at2"/>
<dbReference type="PROSITE" id="PS50995">
    <property type="entry name" value="HTH_MARR_2"/>
    <property type="match status" value="1"/>
</dbReference>
<dbReference type="RefSeq" id="WP_124878381.1">
    <property type="nucleotide sequence ID" value="NZ_RQJO01000015.1"/>
</dbReference>
<sequence length="158" mass="18245">MKKEKTVDYHIKTGWHAISRMYNAYAARYDMTMAIGFVLLNIDIDQGTPATKIGPLLGMEPRSLVRMLKSLEERGWIRRVIDENDKRFVRILLTDAGKEKREIAREGVIQFNNAIRETIPLEKLVVFFEVMKDINRLVDEENTKIKASGIVLNSDYAD</sequence>
<dbReference type="PANTHER" id="PTHR42756">
    <property type="entry name" value="TRANSCRIPTIONAL REGULATOR, MARR"/>
    <property type="match status" value="1"/>
</dbReference>
<dbReference type="Pfam" id="PF01047">
    <property type="entry name" value="MarR"/>
    <property type="match status" value="1"/>
</dbReference>
<evidence type="ECO:0000313" key="5">
    <source>
        <dbReference type="EMBL" id="RRA98588.1"/>
    </source>
</evidence>
<dbReference type="AlphaFoldDB" id="A0A3P1BC38"/>
<dbReference type="PANTHER" id="PTHR42756:SF1">
    <property type="entry name" value="TRANSCRIPTIONAL REPRESSOR OF EMRAB OPERON"/>
    <property type="match status" value="1"/>
</dbReference>
<accession>A0A3P1BC38</accession>
<dbReference type="InterPro" id="IPR000835">
    <property type="entry name" value="HTH_MarR-typ"/>
</dbReference>
<dbReference type="InterPro" id="IPR023187">
    <property type="entry name" value="Tscrpt_reg_MarR-type_CS"/>
</dbReference>
<keyword evidence="3" id="KW-0804">Transcription</keyword>
<organism evidence="5 6">
    <name type="scientific">Larkinella rosea</name>
    <dbReference type="NCBI Taxonomy" id="2025312"/>
    <lineage>
        <taxon>Bacteria</taxon>
        <taxon>Pseudomonadati</taxon>
        <taxon>Bacteroidota</taxon>
        <taxon>Cytophagia</taxon>
        <taxon>Cytophagales</taxon>
        <taxon>Spirosomataceae</taxon>
        <taxon>Larkinella</taxon>
    </lineage>
</organism>
<keyword evidence="6" id="KW-1185">Reference proteome</keyword>
<gene>
    <name evidence="5" type="ORF">EHT25_26645</name>
</gene>
<keyword evidence="1" id="KW-0805">Transcription regulation</keyword>
<dbReference type="InterPro" id="IPR036388">
    <property type="entry name" value="WH-like_DNA-bd_sf"/>
</dbReference>
<evidence type="ECO:0000256" key="1">
    <source>
        <dbReference type="ARBA" id="ARBA00023015"/>
    </source>
</evidence>
<dbReference type="PROSITE" id="PS01117">
    <property type="entry name" value="HTH_MARR_1"/>
    <property type="match status" value="1"/>
</dbReference>
<dbReference type="SMART" id="SM00347">
    <property type="entry name" value="HTH_MARR"/>
    <property type="match status" value="1"/>
</dbReference>
<dbReference type="InterPro" id="IPR036390">
    <property type="entry name" value="WH_DNA-bd_sf"/>
</dbReference>
<dbReference type="GO" id="GO:0003700">
    <property type="term" value="F:DNA-binding transcription factor activity"/>
    <property type="evidence" value="ECO:0007669"/>
    <property type="project" value="InterPro"/>
</dbReference>
<dbReference type="PRINTS" id="PR00598">
    <property type="entry name" value="HTHMARR"/>
</dbReference>
<evidence type="ECO:0000256" key="3">
    <source>
        <dbReference type="ARBA" id="ARBA00023163"/>
    </source>
</evidence>
<evidence type="ECO:0000259" key="4">
    <source>
        <dbReference type="PROSITE" id="PS50995"/>
    </source>
</evidence>
<dbReference type="GO" id="GO:0003677">
    <property type="term" value="F:DNA binding"/>
    <property type="evidence" value="ECO:0007669"/>
    <property type="project" value="UniProtKB-KW"/>
</dbReference>
<dbReference type="Gene3D" id="1.10.10.10">
    <property type="entry name" value="Winged helix-like DNA-binding domain superfamily/Winged helix DNA-binding domain"/>
    <property type="match status" value="1"/>
</dbReference>
<name>A0A3P1BC38_9BACT</name>
<dbReference type="Proteomes" id="UP000271925">
    <property type="component" value="Unassembled WGS sequence"/>
</dbReference>
<protein>
    <submittedName>
        <fullName evidence="5">MarR family transcriptional regulator</fullName>
    </submittedName>
</protein>
<dbReference type="EMBL" id="RQJO01000015">
    <property type="protein sequence ID" value="RRA98588.1"/>
    <property type="molecule type" value="Genomic_DNA"/>
</dbReference>
<evidence type="ECO:0000313" key="6">
    <source>
        <dbReference type="Proteomes" id="UP000271925"/>
    </source>
</evidence>
<evidence type="ECO:0000256" key="2">
    <source>
        <dbReference type="ARBA" id="ARBA00023125"/>
    </source>
</evidence>
<proteinExistence type="predicted"/>
<reference evidence="5 6" key="1">
    <citation type="submission" date="2018-11" db="EMBL/GenBank/DDBJ databases">
        <authorList>
            <person name="Zhou Z."/>
            <person name="Wang G."/>
        </authorList>
    </citation>
    <scope>NUCLEOTIDE SEQUENCE [LARGE SCALE GENOMIC DNA]</scope>
    <source>
        <strain evidence="5 6">KCTC52004</strain>
    </source>
</reference>
<comment type="caution">
    <text evidence="5">The sequence shown here is derived from an EMBL/GenBank/DDBJ whole genome shotgun (WGS) entry which is preliminary data.</text>
</comment>
<keyword evidence="2" id="KW-0238">DNA-binding</keyword>